<dbReference type="Pfam" id="PF07727">
    <property type="entry name" value="RVT_2"/>
    <property type="match status" value="1"/>
</dbReference>
<keyword evidence="3" id="KW-1185">Reference proteome</keyword>
<organism evidence="2 3">
    <name type="scientific">Marchantia polymorpha subsp. ruderalis</name>
    <dbReference type="NCBI Taxonomy" id="1480154"/>
    <lineage>
        <taxon>Eukaryota</taxon>
        <taxon>Viridiplantae</taxon>
        <taxon>Streptophyta</taxon>
        <taxon>Embryophyta</taxon>
        <taxon>Marchantiophyta</taxon>
        <taxon>Marchantiopsida</taxon>
        <taxon>Marchantiidae</taxon>
        <taxon>Marchantiales</taxon>
        <taxon>Marchantiaceae</taxon>
        <taxon>Marchantia</taxon>
    </lineage>
</organism>
<dbReference type="AlphaFoldDB" id="A0A176WKK3"/>
<protein>
    <recommendedName>
        <fullName evidence="1">Reverse transcriptase Ty1/copia-type domain-containing protein</fullName>
    </recommendedName>
</protein>
<dbReference type="Proteomes" id="UP000077202">
    <property type="component" value="Unassembled WGS sequence"/>
</dbReference>
<feature type="domain" description="Reverse transcriptase Ty1/copia-type" evidence="1">
    <location>
        <begin position="55"/>
        <end position="102"/>
    </location>
</feature>
<evidence type="ECO:0000313" key="3">
    <source>
        <dbReference type="Proteomes" id="UP000077202"/>
    </source>
</evidence>
<evidence type="ECO:0000313" key="2">
    <source>
        <dbReference type="EMBL" id="OAE32885.1"/>
    </source>
</evidence>
<evidence type="ECO:0000259" key="1">
    <source>
        <dbReference type="Pfam" id="PF07727"/>
    </source>
</evidence>
<reference evidence="2" key="1">
    <citation type="submission" date="2016-03" db="EMBL/GenBank/DDBJ databases">
        <title>Mechanisms controlling the formation of the plant cell surface in tip-growing cells are functionally conserved among land plants.</title>
        <authorList>
            <person name="Honkanen S."/>
            <person name="Jones V.A."/>
            <person name="Morieri G."/>
            <person name="Champion C."/>
            <person name="Hetherington A.J."/>
            <person name="Kelly S."/>
            <person name="Saint-Marcoux D."/>
            <person name="Proust H."/>
            <person name="Prescott H."/>
            <person name="Dolan L."/>
        </authorList>
    </citation>
    <scope>NUCLEOTIDE SEQUENCE [LARGE SCALE GENOMIC DNA]</scope>
    <source>
        <tissue evidence="2">Whole gametophyte</tissue>
    </source>
</reference>
<accession>A0A176WKK3</accession>
<name>A0A176WKK3_MARPO</name>
<proteinExistence type="predicted"/>
<comment type="caution">
    <text evidence="2">The sequence shown here is derived from an EMBL/GenBank/DDBJ whole genome shotgun (WGS) entry which is preliminary data.</text>
</comment>
<dbReference type="EMBL" id="LVLJ01000720">
    <property type="protein sequence ID" value="OAE32885.1"/>
    <property type="molecule type" value="Genomic_DNA"/>
</dbReference>
<gene>
    <name evidence="2" type="ORF">AXG93_3052s1150</name>
</gene>
<sequence length="104" mass="12122">MERKMGSLIDNKTWELVEPPTDQTLIDSKWVYKLKDNPTGDEAKIFKARLVVKDQMDVVTAKLYEYIENEIYMKQPVGFEVKVKESLVGRLLESLYGLKQAHMQ</sequence>
<dbReference type="InterPro" id="IPR013103">
    <property type="entry name" value="RVT_2"/>
</dbReference>